<organism evidence="1 2">
    <name type="scientific">Kickxella alabastrina</name>
    <dbReference type="NCBI Taxonomy" id="61397"/>
    <lineage>
        <taxon>Eukaryota</taxon>
        <taxon>Fungi</taxon>
        <taxon>Fungi incertae sedis</taxon>
        <taxon>Zoopagomycota</taxon>
        <taxon>Kickxellomycotina</taxon>
        <taxon>Kickxellomycetes</taxon>
        <taxon>Kickxellales</taxon>
        <taxon>Kickxellaceae</taxon>
        <taxon>Kickxella</taxon>
    </lineage>
</organism>
<evidence type="ECO:0000313" key="1">
    <source>
        <dbReference type="EMBL" id="KAJ1890783.1"/>
    </source>
</evidence>
<name>A0ACC1I993_9FUNG</name>
<reference evidence="1" key="1">
    <citation type="submission" date="2022-07" db="EMBL/GenBank/DDBJ databases">
        <title>Phylogenomic reconstructions and comparative analyses of Kickxellomycotina fungi.</title>
        <authorList>
            <person name="Reynolds N.K."/>
            <person name="Stajich J.E."/>
            <person name="Barry K."/>
            <person name="Grigoriev I.V."/>
            <person name="Crous P."/>
            <person name="Smith M.E."/>
        </authorList>
    </citation>
    <scope>NUCLEOTIDE SEQUENCE</scope>
    <source>
        <strain evidence="1">Benny 63K</strain>
    </source>
</reference>
<gene>
    <name evidence="1" type="ORF">LPJ66_007281</name>
</gene>
<evidence type="ECO:0000313" key="2">
    <source>
        <dbReference type="Proteomes" id="UP001150581"/>
    </source>
</evidence>
<protein>
    <submittedName>
        <fullName evidence="1">Uncharacterized protein</fullName>
    </submittedName>
</protein>
<sequence length="386" mass="43201">MDRPSSDQHARIRDAVSMALATKPLAAAQDAFIKFPSATDDASDQLQSTMRRFRSLSVNTRERAAWSEDTVKRKYPMDKTVELYQFSSVFETADLNQILEPYQHHRCERGGYRLKWLDEARALAVFRRAETAQRVIEDLSASQLVKVKNYAFSSLDLADFNKKYGEQPPSPPTVISTATTAAPSQTSSPHPGFDVDHVRYKYRPEVTIELHDFPCPLETADLQALFAGYKRDNNICRIRWFNRNRALAWFTNPQVAAEALNDLKTCELVHVKPYIFESADIKYFNLDYKMSDIASGGTLTRRRTIGAGSSNSGVARRNTVSGASHYNRGQMFAATAMYGAMPTIPSMLGVMTPSTTISQASSAVASVDVSPMPLARRLRRFTKGDN</sequence>
<dbReference type="EMBL" id="JANBPG010001279">
    <property type="protein sequence ID" value="KAJ1890783.1"/>
    <property type="molecule type" value="Genomic_DNA"/>
</dbReference>
<keyword evidence="2" id="KW-1185">Reference proteome</keyword>
<proteinExistence type="predicted"/>
<accession>A0ACC1I993</accession>
<dbReference type="Proteomes" id="UP001150581">
    <property type="component" value="Unassembled WGS sequence"/>
</dbReference>
<comment type="caution">
    <text evidence="1">The sequence shown here is derived from an EMBL/GenBank/DDBJ whole genome shotgun (WGS) entry which is preliminary data.</text>
</comment>